<sequence>MIVIPGAVVYPDGVVPVSRGEWAQCLEECRTTWNCAISSQTITGCFLFFLNQVTSIDLSNTSTAVAFKMSLPNECPLKTDNPPLFGKSTSEVIATNGTSYFKTQVVGSTESQLTLNFTSFECLKDFPENPVLRGNDPIRYDYPLAYKFLPGEEFFMKGKIAPTFNKRFTISFLGPSDTYPLFIKVINGLADSPYSPEKGNHQIEISTWKETFAANPISIKTYPNPYNNSDAFEIRIKSSDTQVFVYLNGTTTLTFDIEPSLPLNSTISFVINYSGTGGERVDDYYVGWTGECSWVPMT</sequence>
<dbReference type="OrthoDB" id="5903882at2759"/>
<dbReference type="Gene3D" id="2.60.120.200">
    <property type="match status" value="1"/>
</dbReference>
<evidence type="ECO:0000313" key="3">
    <source>
        <dbReference type="Proteomes" id="UP000008068"/>
    </source>
</evidence>
<reference evidence="3" key="1">
    <citation type="submission" date="2011-07" db="EMBL/GenBank/DDBJ databases">
        <authorList>
            <consortium name="Caenorhabditis brenneri Sequencing and Analysis Consortium"/>
            <person name="Wilson R.K."/>
        </authorList>
    </citation>
    <scope>NUCLEOTIDE SEQUENCE [LARGE SCALE GENOMIC DNA]</scope>
    <source>
        <strain evidence="3">PB2801</strain>
    </source>
</reference>
<name>G0NAB9_CAEBE</name>
<protein>
    <recommendedName>
        <fullName evidence="1">PAN-3 domain-containing protein</fullName>
    </recommendedName>
</protein>
<gene>
    <name evidence="2" type="ORF">CAEBREN_32040</name>
</gene>
<evidence type="ECO:0000259" key="1">
    <source>
        <dbReference type="Pfam" id="PF08277"/>
    </source>
</evidence>
<dbReference type="AlphaFoldDB" id="G0NAB9"/>
<dbReference type="InParanoid" id="G0NAB9"/>
<dbReference type="InterPro" id="IPR013320">
    <property type="entry name" value="ConA-like_dom_sf"/>
</dbReference>
<dbReference type="PANTHER" id="PTHR47629">
    <property type="entry name" value="C-TYPE LECTIN-RELATED"/>
    <property type="match status" value="1"/>
</dbReference>
<dbReference type="EMBL" id="GL379854">
    <property type="protein sequence ID" value="EGT56134.1"/>
    <property type="molecule type" value="Genomic_DNA"/>
</dbReference>
<dbReference type="eggNOG" id="KOG3587">
    <property type="taxonomic scope" value="Eukaryota"/>
</dbReference>
<accession>G0NAB9</accession>
<dbReference type="HOGENOM" id="CLU_055014_0_0_1"/>
<keyword evidence="3" id="KW-1185">Reference proteome</keyword>
<dbReference type="Proteomes" id="UP000008068">
    <property type="component" value="Unassembled WGS sequence"/>
</dbReference>
<dbReference type="SUPFAM" id="SSF49899">
    <property type="entry name" value="Concanavalin A-like lectins/glucanases"/>
    <property type="match status" value="1"/>
</dbReference>
<proteinExistence type="predicted"/>
<evidence type="ECO:0000313" key="2">
    <source>
        <dbReference type="EMBL" id="EGT56134.1"/>
    </source>
</evidence>
<organism evidence="3">
    <name type="scientific">Caenorhabditis brenneri</name>
    <name type="common">Nematode worm</name>
    <dbReference type="NCBI Taxonomy" id="135651"/>
    <lineage>
        <taxon>Eukaryota</taxon>
        <taxon>Metazoa</taxon>
        <taxon>Ecdysozoa</taxon>
        <taxon>Nematoda</taxon>
        <taxon>Chromadorea</taxon>
        <taxon>Rhabditida</taxon>
        <taxon>Rhabditina</taxon>
        <taxon>Rhabditomorpha</taxon>
        <taxon>Rhabditoidea</taxon>
        <taxon>Rhabditidae</taxon>
        <taxon>Peloderinae</taxon>
        <taxon>Caenorhabditis</taxon>
    </lineage>
</organism>
<dbReference type="InterPro" id="IPR006583">
    <property type="entry name" value="PAN-3_domain"/>
</dbReference>
<dbReference type="FunCoup" id="G0NAB9">
    <property type="interactions" value="562"/>
</dbReference>
<dbReference type="Pfam" id="PF08277">
    <property type="entry name" value="PAN_3"/>
    <property type="match status" value="1"/>
</dbReference>
<feature type="domain" description="PAN-3" evidence="1">
    <location>
        <begin position="1"/>
        <end position="69"/>
    </location>
</feature>